<dbReference type="EMBL" id="JANPWB010000015">
    <property type="protein sequence ID" value="KAJ1090558.1"/>
    <property type="molecule type" value="Genomic_DNA"/>
</dbReference>
<organism evidence="1 2">
    <name type="scientific">Pleurodeles waltl</name>
    <name type="common">Iberian ribbed newt</name>
    <dbReference type="NCBI Taxonomy" id="8319"/>
    <lineage>
        <taxon>Eukaryota</taxon>
        <taxon>Metazoa</taxon>
        <taxon>Chordata</taxon>
        <taxon>Craniata</taxon>
        <taxon>Vertebrata</taxon>
        <taxon>Euteleostomi</taxon>
        <taxon>Amphibia</taxon>
        <taxon>Batrachia</taxon>
        <taxon>Caudata</taxon>
        <taxon>Salamandroidea</taxon>
        <taxon>Salamandridae</taxon>
        <taxon>Pleurodelinae</taxon>
        <taxon>Pleurodeles</taxon>
    </lineage>
</organism>
<evidence type="ECO:0000313" key="1">
    <source>
        <dbReference type="EMBL" id="KAJ1090558.1"/>
    </source>
</evidence>
<reference evidence="1" key="1">
    <citation type="journal article" date="2022" name="bioRxiv">
        <title>Sequencing and chromosome-scale assembly of the giantPleurodeles waltlgenome.</title>
        <authorList>
            <person name="Brown T."/>
            <person name="Elewa A."/>
            <person name="Iarovenko S."/>
            <person name="Subramanian E."/>
            <person name="Araus A.J."/>
            <person name="Petzold A."/>
            <person name="Susuki M."/>
            <person name="Suzuki K.-i.T."/>
            <person name="Hayashi T."/>
            <person name="Toyoda A."/>
            <person name="Oliveira C."/>
            <person name="Osipova E."/>
            <person name="Leigh N.D."/>
            <person name="Simon A."/>
            <person name="Yun M.H."/>
        </authorList>
    </citation>
    <scope>NUCLEOTIDE SEQUENCE</scope>
    <source>
        <strain evidence="1">20211129_DDA</strain>
        <tissue evidence="1">Liver</tissue>
    </source>
</reference>
<dbReference type="AlphaFoldDB" id="A0AAV7LMB1"/>
<name>A0AAV7LMB1_PLEWA</name>
<comment type="caution">
    <text evidence="1">The sequence shown here is derived from an EMBL/GenBank/DDBJ whole genome shotgun (WGS) entry which is preliminary data.</text>
</comment>
<gene>
    <name evidence="1" type="ORF">NDU88_003688</name>
</gene>
<sequence length="70" mass="7663">MRNAQCCIDVWRLRKVIRTLLRCASALGEENRKPARKEDHDGKEEGSGSVAVEKEAIALCHGSTGMADGH</sequence>
<keyword evidence="2" id="KW-1185">Reference proteome</keyword>
<protein>
    <submittedName>
        <fullName evidence="1">Uncharacterized protein</fullName>
    </submittedName>
</protein>
<evidence type="ECO:0000313" key="2">
    <source>
        <dbReference type="Proteomes" id="UP001066276"/>
    </source>
</evidence>
<accession>A0AAV7LMB1</accession>
<dbReference type="Proteomes" id="UP001066276">
    <property type="component" value="Chromosome 11"/>
</dbReference>
<proteinExistence type="predicted"/>